<dbReference type="Pfam" id="PF13732">
    <property type="entry name" value="DrrA1-3_C"/>
    <property type="match status" value="1"/>
</dbReference>
<dbReference type="GO" id="GO:0005524">
    <property type="term" value="F:ATP binding"/>
    <property type="evidence" value="ECO:0007669"/>
    <property type="project" value="UniProtKB-KW"/>
</dbReference>
<dbReference type="SMART" id="SM00382">
    <property type="entry name" value="AAA"/>
    <property type="match status" value="1"/>
</dbReference>
<dbReference type="EMBL" id="QMHM01000001">
    <property type="protein sequence ID" value="RAV81434.1"/>
    <property type="molecule type" value="Genomic_DNA"/>
</dbReference>
<protein>
    <submittedName>
        <fullName evidence="5">Sodium ABC transporter ATP-binding protein</fullName>
    </submittedName>
</protein>
<dbReference type="InterPro" id="IPR017871">
    <property type="entry name" value="ABC_transporter-like_CS"/>
</dbReference>
<dbReference type="SUPFAM" id="SSF52540">
    <property type="entry name" value="P-loop containing nucleoside triphosphate hydrolases"/>
    <property type="match status" value="1"/>
</dbReference>
<dbReference type="InterPro" id="IPR051782">
    <property type="entry name" value="ABC_Transporter_VariousFunc"/>
</dbReference>
<dbReference type="InterPro" id="IPR003439">
    <property type="entry name" value="ABC_transporter-like_ATP-bd"/>
</dbReference>
<evidence type="ECO:0000313" key="6">
    <source>
        <dbReference type="Proteomes" id="UP000251923"/>
    </source>
</evidence>
<dbReference type="RefSeq" id="WP_111829082.1">
    <property type="nucleotide sequence ID" value="NZ_JASOKO010000002.1"/>
</dbReference>
<feature type="domain" description="ABC transporter" evidence="4">
    <location>
        <begin position="2"/>
        <end position="230"/>
    </location>
</feature>
<dbReference type="PROSITE" id="PS00211">
    <property type="entry name" value="ABC_TRANSPORTER_1"/>
    <property type="match status" value="1"/>
</dbReference>
<keyword evidence="1" id="KW-0813">Transport</keyword>
<comment type="caution">
    <text evidence="5">The sequence shown here is derived from an EMBL/GenBank/DDBJ whole genome shotgun (WGS) entry which is preliminary data.</text>
</comment>
<dbReference type="PANTHER" id="PTHR42939:SF1">
    <property type="entry name" value="ABC TRANSPORTER ATP-BINDING PROTEIN ALBC-RELATED"/>
    <property type="match status" value="1"/>
</dbReference>
<evidence type="ECO:0000259" key="4">
    <source>
        <dbReference type="PROSITE" id="PS50893"/>
    </source>
</evidence>
<keyword evidence="3 5" id="KW-0067">ATP-binding</keyword>
<dbReference type="Proteomes" id="UP000251923">
    <property type="component" value="Unassembled WGS sequence"/>
</dbReference>
<reference evidence="5 6" key="1">
    <citation type="submission" date="2018-04" db="EMBL/GenBank/DDBJ databases">
        <title>Aerococcus urinae genomes.</title>
        <authorList>
            <person name="Hilt E."/>
            <person name="Gilbert N.M."/>
            <person name="Thomas-White K."/>
            <person name="Putonti C."/>
            <person name="Lewis A.L."/>
            <person name="Visck K.L."/>
            <person name="Wolfe A.J."/>
        </authorList>
    </citation>
    <scope>NUCLEOTIDE SEQUENCE [LARGE SCALE GENOMIC DNA]</scope>
    <source>
        <strain evidence="5 6">UMB7480</strain>
    </source>
</reference>
<dbReference type="Pfam" id="PF00005">
    <property type="entry name" value="ABC_tran"/>
    <property type="match status" value="1"/>
</dbReference>
<proteinExistence type="predicted"/>
<gene>
    <name evidence="5" type="ORF">DBT54_00750</name>
</gene>
<sequence>MLKARHLRKTFGDLVAVDDVSFDLEQGKILGMIGRNGSGKTTIFRLILNFLTPENGGEVLWNNQSMSDQVYETIGYLPEERGLYEKMTIEQQILYFAQLRGMEKKEVLDRIDEWMDRFEVKGKRTDKINSLSKGNQQKVQLIATLIHEPAFIILDEPFSGLDPVNADLLKAGILYLRDKGSSIIFSSHNMNNVEAICDDMLMIHDGQQVLYGKIREIRESFGRTRIEVEAPDWTKDQLQALEGVDHVTVKEDNYYRLYLTDEAYGPAIFQSLTQGNYIRHFSQQPPTLEEIFKMKAGGHHE</sequence>
<dbReference type="GO" id="GO:0016887">
    <property type="term" value="F:ATP hydrolysis activity"/>
    <property type="evidence" value="ECO:0007669"/>
    <property type="project" value="InterPro"/>
</dbReference>
<evidence type="ECO:0000313" key="5">
    <source>
        <dbReference type="EMBL" id="RAV81434.1"/>
    </source>
</evidence>
<evidence type="ECO:0000256" key="1">
    <source>
        <dbReference type="ARBA" id="ARBA00022448"/>
    </source>
</evidence>
<dbReference type="PROSITE" id="PS50893">
    <property type="entry name" value="ABC_TRANSPORTER_2"/>
    <property type="match status" value="1"/>
</dbReference>
<dbReference type="InterPro" id="IPR027417">
    <property type="entry name" value="P-loop_NTPase"/>
</dbReference>
<organism evidence="5 6">
    <name type="scientific">Aerococcus urinae</name>
    <dbReference type="NCBI Taxonomy" id="1376"/>
    <lineage>
        <taxon>Bacteria</taxon>
        <taxon>Bacillati</taxon>
        <taxon>Bacillota</taxon>
        <taxon>Bacilli</taxon>
        <taxon>Lactobacillales</taxon>
        <taxon>Aerococcaceae</taxon>
        <taxon>Aerococcus</taxon>
    </lineage>
</organism>
<accession>A0A329P672</accession>
<name>A0A329P672_9LACT</name>
<evidence type="ECO:0000256" key="3">
    <source>
        <dbReference type="ARBA" id="ARBA00022840"/>
    </source>
</evidence>
<dbReference type="AlphaFoldDB" id="A0A329P672"/>
<evidence type="ECO:0000256" key="2">
    <source>
        <dbReference type="ARBA" id="ARBA00022741"/>
    </source>
</evidence>
<keyword evidence="2" id="KW-0547">Nucleotide-binding</keyword>
<dbReference type="InterPro" id="IPR025302">
    <property type="entry name" value="DrrA1/2-like_C"/>
</dbReference>
<dbReference type="InterPro" id="IPR003593">
    <property type="entry name" value="AAA+_ATPase"/>
</dbReference>
<dbReference type="Gene3D" id="3.40.50.300">
    <property type="entry name" value="P-loop containing nucleotide triphosphate hydrolases"/>
    <property type="match status" value="1"/>
</dbReference>
<dbReference type="PANTHER" id="PTHR42939">
    <property type="entry name" value="ABC TRANSPORTER ATP-BINDING PROTEIN ALBC-RELATED"/>
    <property type="match status" value="1"/>
</dbReference>